<keyword evidence="3 6" id="KW-0812">Transmembrane</keyword>
<dbReference type="GO" id="GO:0046839">
    <property type="term" value="P:phospholipid dephosphorylation"/>
    <property type="evidence" value="ECO:0007669"/>
    <property type="project" value="TreeGrafter"/>
</dbReference>
<feature type="transmembrane region" description="Helical" evidence="6">
    <location>
        <begin position="162"/>
        <end position="178"/>
    </location>
</feature>
<feature type="domain" description="Phosphatidic acid phosphatase type 2/haloperoxidase" evidence="7">
    <location>
        <begin position="67"/>
        <end position="205"/>
    </location>
</feature>
<dbReference type="PANTHER" id="PTHR10165:SF35">
    <property type="entry name" value="RE23632P"/>
    <property type="match status" value="1"/>
</dbReference>
<feature type="transmembrane region" description="Helical" evidence="6">
    <location>
        <begin position="37"/>
        <end position="57"/>
    </location>
</feature>
<evidence type="ECO:0000259" key="7">
    <source>
        <dbReference type="SMART" id="SM00014"/>
    </source>
</evidence>
<reference evidence="8 9" key="1">
    <citation type="journal article" date="2022" name="Nat. Ecol. Evol.">
        <title>A masculinizing supergene underlies an exaggerated male reproductive morph in a spider.</title>
        <authorList>
            <person name="Hendrickx F."/>
            <person name="De Corte Z."/>
            <person name="Sonet G."/>
            <person name="Van Belleghem S.M."/>
            <person name="Kostlbacher S."/>
            <person name="Vangestel C."/>
        </authorList>
    </citation>
    <scope>NUCLEOTIDE SEQUENCE [LARGE SCALE GENOMIC DNA]</scope>
    <source>
        <strain evidence="8">W744_W776</strain>
    </source>
</reference>
<comment type="similarity">
    <text evidence="2">Belongs to the PA-phosphatase related phosphoesterase family.</text>
</comment>
<name>A0AAV6U718_9ARAC</name>
<comment type="subcellular location">
    <subcellularLocation>
        <location evidence="1">Membrane</location>
        <topology evidence="1">Multi-pass membrane protein</topology>
    </subcellularLocation>
</comment>
<dbReference type="AlphaFoldDB" id="A0AAV6U718"/>
<dbReference type="EMBL" id="JAFNEN010000611">
    <property type="protein sequence ID" value="KAG8179633.1"/>
    <property type="molecule type" value="Genomic_DNA"/>
</dbReference>
<dbReference type="PANTHER" id="PTHR10165">
    <property type="entry name" value="LIPID PHOSPHATE PHOSPHATASE"/>
    <property type="match status" value="1"/>
</dbReference>
<evidence type="ECO:0000256" key="5">
    <source>
        <dbReference type="ARBA" id="ARBA00023136"/>
    </source>
</evidence>
<dbReference type="GO" id="GO:0008195">
    <property type="term" value="F:phosphatidate phosphatase activity"/>
    <property type="evidence" value="ECO:0007669"/>
    <property type="project" value="TreeGrafter"/>
</dbReference>
<evidence type="ECO:0000313" key="9">
    <source>
        <dbReference type="Proteomes" id="UP000827092"/>
    </source>
</evidence>
<feature type="transmembrane region" description="Helical" evidence="6">
    <location>
        <begin position="64"/>
        <end position="88"/>
    </location>
</feature>
<gene>
    <name evidence="8" type="ORF">JTE90_026250</name>
</gene>
<dbReference type="CDD" id="cd03390">
    <property type="entry name" value="PAP2_containing_1_like"/>
    <property type="match status" value="1"/>
</dbReference>
<sequence length="252" mass="28411">MLAWYLEYEEPFHRKIQSEEVWLYKNPRTDSYVNTHVLWVFICVISFLVILIANLIAKTKADGVHAFLAITLAFGINGIITNSVKLIVGRPRPDFFYRCFPDGKGDIQFPCTGKKEDIVEGLKSFPSGHSSFAFCSMVFCTLYLCGKLQVFNQKGRGQSHRLLLALSPICFALAVALSRTCDYHHHWQDVLVGSSLGTAVAYLCYFQYYPSLDHPNCNLPYGLLVTLSKMESNGSGELKKSDSLECVSVKWI</sequence>
<protein>
    <recommendedName>
        <fullName evidence="7">Phosphatidic acid phosphatase type 2/haloperoxidase domain-containing protein</fullName>
    </recommendedName>
</protein>
<dbReference type="InterPro" id="IPR000326">
    <property type="entry name" value="PAP2/HPO"/>
</dbReference>
<evidence type="ECO:0000256" key="1">
    <source>
        <dbReference type="ARBA" id="ARBA00004141"/>
    </source>
</evidence>
<keyword evidence="4 6" id="KW-1133">Transmembrane helix</keyword>
<feature type="transmembrane region" description="Helical" evidence="6">
    <location>
        <begin position="190"/>
        <end position="209"/>
    </location>
</feature>
<dbReference type="GO" id="GO:0016020">
    <property type="term" value="C:membrane"/>
    <property type="evidence" value="ECO:0007669"/>
    <property type="project" value="UniProtKB-SubCell"/>
</dbReference>
<dbReference type="SMART" id="SM00014">
    <property type="entry name" value="acidPPc"/>
    <property type="match status" value="1"/>
</dbReference>
<accession>A0AAV6U718</accession>
<organism evidence="8 9">
    <name type="scientific">Oedothorax gibbosus</name>
    <dbReference type="NCBI Taxonomy" id="931172"/>
    <lineage>
        <taxon>Eukaryota</taxon>
        <taxon>Metazoa</taxon>
        <taxon>Ecdysozoa</taxon>
        <taxon>Arthropoda</taxon>
        <taxon>Chelicerata</taxon>
        <taxon>Arachnida</taxon>
        <taxon>Araneae</taxon>
        <taxon>Araneomorphae</taxon>
        <taxon>Entelegynae</taxon>
        <taxon>Araneoidea</taxon>
        <taxon>Linyphiidae</taxon>
        <taxon>Erigoninae</taxon>
        <taxon>Oedothorax</taxon>
    </lineage>
</organism>
<evidence type="ECO:0000256" key="4">
    <source>
        <dbReference type="ARBA" id="ARBA00022989"/>
    </source>
</evidence>
<dbReference type="Pfam" id="PF01569">
    <property type="entry name" value="PAP2"/>
    <property type="match status" value="1"/>
</dbReference>
<comment type="caution">
    <text evidence="8">The sequence shown here is derived from an EMBL/GenBank/DDBJ whole genome shotgun (WGS) entry which is preliminary data.</text>
</comment>
<proteinExistence type="inferred from homology"/>
<dbReference type="InterPro" id="IPR036938">
    <property type="entry name" value="PAP2/HPO_sf"/>
</dbReference>
<evidence type="ECO:0000313" key="8">
    <source>
        <dbReference type="EMBL" id="KAG8179633.1"/>
    </source>
</evidence>
<dbReference type="InterPro" id="IPR043216">
    <property type="entry name" value="PAP-like"/>
</dbReference>
<evidence type="ECO:0000256" key="6">
    <source>
        <dbReference type="SAM" id="Phobius"/>
    </source>
</evidence>
<dbReference type="GO" id="GO:0006644">
    <property type="term" value="P:phospholipid metabolic process"/>
    <property type="evidence" value="ECO:0007669"/>
    <property type="project" value="InterPro"/>
</dbReference>
<keyword evidence="5 6" id="KW-0472">Membrane</keyword>
<dbReference type="Proteomes" id="UP000827092">
    <property type="component" value="Unassembled WGS sequence"/>
</dbReference>
<evidence type="ECO:0000256" key="2">
    <source>
        <dbReference type="ARBA" id="ARBA00008816"/>
    </source>
</evidence>
<evidence type="ECO:0000256" key="3">
    <source>
        <dbReference type="ARBA" id="ARBA00022692"/>
    </source>
</evidence>
<dbReference type="SUPFAM" id="SSF48317">
    <property type="entry name" value="Acid phosphatase/Vanadium-dependent haloperoxidase"/>
    <property type="match status" value="1"/>
</dbReference>
<keyword evidence="9" id="KW-1185">Reference proteome</keyword>
<dbReference type="Gene3D" id="1.20.144.10">
    <property type="entry name" value="Phosphatidic acid phosphatase type 2/haloperoxidase"/>
    <property type="match status" value="1"/>
</dbReference>